<keyword evidence="1" id="KW-0732">Signal</keyword>
<accession>A0ABT6WWN2</accession>
<organism evidence="2 3">
    <name type="scientific">Actinoplanes sandaracinus</name>
    <dbReference type="NCBI Taxonomy" id="3045177"/>
    <lineage>
        <taxon>Bacteria</taxon>
        <taxon>Bacillati</taxon>
        <taxon>Actinomycetota</taxon>
        <taxon>Actinomycetes</taxon>
        <taxon>Micromonosporales</taxon>
        <taxon>Micromonosporaceae</taxon>
        <taxon>Actinoplanes</taxon>
    </lineage>
</organism>
<gene>
    <name evidence="2" type="ORF">QLQ12_36730</name>
</gene>
<evidence type="ECO:0000256" key="1">
    <source>
        <dbReference type="SAM" id="SignalP"/>
    </source>
</evidence>
<dbReference type="EMBL" id="JASCTH010000030">
    <property type="protein sequence ID" value="MDI6104152.1"/>
    <property type="molecule type" value="Genomic_DNA"/>
</dbReference>
<dbReference type="RefSeq" id="WP_282765466.1">
    <property type="nucleotide sequence ID" value="NZ_JASCTH010000030.1"/>
</dbReference>
<sequence length="178" mass="19370">MSSSTTKRWSGRAAAVSIFAGFSLLSPGMAPVAAAADAPARPTSVVIASEPGEVDWDAWEQENGNSSARCRKNESYFKVSYSGYNKIFVRLGGGQTKHYDDYYALRESSSFYSGALTSSKRNAEGYFQAPSDSSILTYQPGVVGILVQDPDTGKELWQGLWNFSMQCGYDYSMTVSDV</sequence>
<evidence type="ECO:0000313" key="2">
    <source>
        <dbReference type="EMBL" id="MDI6104152.1"/>
    </source>
</evidence>
<proteinExistence type="predicted"/>
<keyword evidence="3" id="KW-1185">Reference proteome</keyword>
<reference evidence="2 3" key="1">
    <citation type="submission" date="2023-05" db="EMBL/GenBank/DDBJ databases">
        <title>Actinoplanes sp. NEAU-A12 genome sequencing.</title>
        <authorList>
            <person name="Wang Z.-S."/>
        </authorList>
    </citation>
    <scope>NUCLEOTIDE SEQUENCE [LARGE SCALE GENOMIC DNA]</scope>
    <source>
        <strain evidence="2 3">NEAU-A12</strain>
    </source>
</reference>
<comment type="caution">
    <text evidence="2">The sequence shown here is derived from an EMBL/GenBank/DDBJ whole genome shotgun (WGS) entry which is preliminary data.</text>
</comment>
<name>A0ABT6WWN2_9ACTN</name>
<dbReference type="Proteomes" id="UP001241758">
    <property type="component" value="Unassembled WGS sequence"/>
</dbReference>
<evidence type="ECO:0000313" key="3">
    <source>
        <dbReference type="Proteomes" id="UP001241758"/>
    </source>
</evidence>
<feature type="chain" id="PRO_5047098950" evidence="1">
    <location>
        <begin position="36"/>
        <end position="178"/>
    </location>
</feature>
<protein>
    <submittedName>
        <fullName evidence="2">Uncharacterized protein</fullName>
    </submittedName>
</protein>
<feature type="signal peptide" evidence="1">
    <location>
        <begin position="1"/>
        <end position="35"/>
    </location>
</feature>